<dbReference type="RefSeq" id="WP_101334761.1">
    <property type="nucleotide sequence ID" value="NZ_PJNI01000009.1"/>
</dbReference>
<organism evidence="2 3">
    <name type="scientific">Brumimicrobium salinarum</name>
    <dbReference type="NCBI Taxonomy" id="2058658"/>
    <lineage>
        <taxon>Bacteria</taxon>
        <taxon>Pseudomonadati</taxon>
        <taxon>Bacteroidota</taxon>
        <taxon>Flavobacteriia</taxon>
        <taxon>Flavobacteriales</taxon>
        <taxon>Crocinitomicaceae</taxon>
        <taxon>Brumimicrobium</taxon>
    </lineage>
</organism>
<dbReference type="SMART" id="SM00471">
    <property type="entry name" value="HDc"/>
    <property type="match status" value="1"/>
</dbReference>
<dbReference type="Proteomes" id="UP000236654">
    <property type="component" value="Unassembled WGS sequence"/>
</dbReference>
<comment type="caution">
    <text evidence="2">The sequence shown here is derived from an EMBL/GenBank/DDBJ whole genome shotgun (WGS) entry which is preliminary data.</text>
</comment>
<dbReference type="OrthoDB" id="9797344at2"/>
<dbReference type="Pfam" id="PF01966">
    <property type="entry name" value="HD"/>
    <property type="match status" value="1"/>
</dbReference>
<dbReference type="PROSITE" id="PS51831">
    <property type="entry name" value="HD"/>
    <property type="match status" value="1"/>
</dbReference>
<dbReference type="Gene3D" id="1.20.58.1910">
    <property type="match status" value="1"/>
</dbReference>
<proteinExistence type="predicted"/>
<evidence type="ECO:0000313" key="2">
    <source>
        <dbReference type="EMBL" id="PKR80591.1"/>
    </source>
</evidence>
<keyword evidence="3" id="KW-1185">Reference proteome</keyword>
<dbReference type="PANTHER" id="PTHR33594">
    <property type="entry name" value="SUPERFAMILY HYDROLASE, PUTATIVE (AFU_ORTHOLOGUE AFUA_1G03035)-RELATED"/>
    <property type="match status" value="1"/>
</dbReference>
<accession>A0A2I0R1Y0</accession>
<dbReference type="SUPFAM" id="SSF109604">
    <property type="entry name" value="HD-domain/PDEase-like"/>
    <property type="match status" value="1"/>
</dbReference>
<dbReference type="CDD" id="cd00077">
    <property type="entry name" value="HDc"/>
    <property type="match status" value="1"/>
</dbReference>
<dbReference type="GO" id="GO:0016787">
    <property type="term" value="F:hydrolase activity"/>
    <property type="evidence" value="ECO:0007669"/>
    <property type="project" value="UniProtKB-KW"/>
</dbReference>
<evidence type="ECO:0000259" key="1">
    <source>
        <dbReference type="PROSITE" id="PS51831"/>
    </source>
</evidence>
<dbReference type="InterPro" id="IPR003607">
    <property type="entry name" value="HD/PDEase_dom"/>
</dbReference>
<dbReference type="InterPro" id="IPR006674">
    <property type="entry name" value="HD_domain"/>
</dbReference>
<dbReference type="EMBL" id="PJNI01000009">
    <property type="protein sequence ID" value="PKR80591.1"/>
    <property type="molecule type" value="Genomic_DNA"/>
</dbReference>
<gene>
    <name evidence="2" type="ORF">CW751_09465</name>
</gene>
<dbReference type="Gene3D" id="1.10.472.50">
    <property type="entry name" value="HD-domain/PDEase-like"/>
    <property type="match status" value="1"/>
</dbReference>
<reference evidence="2 3" key="1">
    <citation type="submission" date="2017-12" db="EMBL/GenBank/DDBJ databases">
        <title>The draft genome sequence of Brumimicrobium saltpan LHR20.</title>
        <authorList>
            <person name="Do Z.-J."/>
            <person name="Luo H.-R."/>
        </authorList>
    </citation>
    <scope>NUCLEOTIDE SEQUENCE [LARGE SCALE GENOMIC DNA]</scope>
    <source>
        <strain evidence="2 3">LHR20</strain>
    </source>
</reference>
<dbReference type="AlphaFoldDB" id="A0A2I0R1Y0"/>
<feature type="domain" description="HD" evidence="1">
    <location>
        <begin position="24"/>
        <end position="127"/>
    </location>
</feature>
<protein>
    <submittedName>
        <fullName evidence="2">Phosphohydrolase</fullName>
    </submittedName>
</protein>
<name>A0A2I0R1Y0_9FLAO</name>
<sequence>MHSELVDLASKIKKQFEGESTGHDWYHIDRVRKLALTIQKNEGGNALIVEAAALLHDVSDHKFNGGDFLKGGEVAKLILENIDINEEFKQQIVDIVNKVSFKGSGEKDEMKSLEGKIVQDADRIDALGAIGIARTFAYGGSIGQMIYDPEILPQKNQDVEQYINERTHTINHFYEKLLLLEGRMHTSTGKEIARKRTDFMKTFLNQFYEEWKDDV</sequence>
<keyword evidence="2" id="KW-0378">Hydrolase</keyword>
<dbReference type="PANTHER" id="PTHR33594:SF1">
    <property type="entry name" value="HD_PDEASE DOMAIN-CONTAINING PROTEIN"/>
    <property type="match status" value="1"/>
</dbReference>
<evidence type="ECO:0000313" key="3">
    <source>
        <dbReference type="Proteomes" id="UP000236654"/>
    </source>
</evidence>